<feature type="region of interest" description="Disordered" evidence="1">
    <location>
        <begin position="600"/>
        <end position="666"/>
    </location>
</feature>
<dbReference type="GO" id="GO:0006409">
    <property type="term" value="P:tRNA export from nucleus"/>
    <property type="evidence" value="ECO:0007669"/>
    <property type="project" value="TreeGrafter"/>
</dbReference>
<feature type="region of interest" description="Disordered" evidence="1">
    <location>
        <begin position="678"/>
        <end position="804"/>
    </location>
</feature>
<dbReference type="SUPFAM" id="SSF48371">
    <property type="entry name" value="ARM repeat"/>
    <property type="match status" value="1"/>
</dbReference>
<dbReference type="PANTHER" id="PTHR12984:SF3">
    <property type="entry name" value="N-TERMINAL KINASE-LIKE PROTEIN"/>
    <property type="match status" value="1"/>
</dbReference>
<dbReference type="STRING" id="1447883.A0A2B7XUS5"/>
<evidence type="ECO:0000256" key="1">
    <source>
        <dbReference type="SAM" id="MobiDB-lite"/>
    </source>
</evidence>
<dbReference type="OrthoDB" id="447103at2759"/>
<reference evidence="3 4" key="1">
    <citation type="submission" date="2017-10" db="EMBL/GenBank/DDBJ databases">
        <title>Comparative genomics in systemic dimorphic fungi from Ajellomycetaceae.</title>
        <authorList>
            <person name="Munoz J.F."/>
            <person name="Mcewen J.G."/>
            <person name="Clay O.K."/>
            <person name="Cuomo C.A."/>
        </authorList>
    </citation>
    <scope>NUCLEOTIDE SEQUENCE [LARGE SCALE GENOMIC DNA]</scope>
    <source>
        <strain evidence="3 4">UAMH7299</strain>
    </source>
</reference>
<dbReference type="SUPFAM" id="SSF56112">
    <property type="entry name" value="Protein kinase-like (PK-like)"/>
    <property type="match status" value="1"/>
</dbReference>
<keyword evidence="3" id="KW-0808">Transferase</keyword>
<accession>A0A2B7XUS5</accession>
<organism evidence="3 4">
    <name type="scientific">Polytolypa hystricis (strain UAMH7299)</name>
    <dbReference type="NCBI Taxonomy" id="1447883"/>
    <lineage>
        <taxon>Eukaryota</taxon>
        <taxon>Fungi</taxon>
        <taxon>Dikarya</taxon>
        <taxon>Ascomycota</taxon>
        <taxon>Pezizomycotina</taxon>
        <taxon>Eurotiomycetes</taxon>
        <taxon>Eurotiomycetidae</taxon>
        <taxon>Onygenales</taxon>
        <taxon>Onygenales incertae sedis</taxon>
        <taxon>Polytolypa</taxon>
    </lineage>
</organism>
<comment type="caution">
    <text evidence="3">The sequence shown here is derived from an EMBL/GenBank/DDBJ whole genome shotgun (WGS) entry which is preliminary data.</text>
</comment>
<name>A0A2B7XUS5_POLH7</name>
<dbReference type="Gene3D" id="3.30.200.20">
    <property type="entry name" value="Phosphorylase Kinase, domain 1"/>
    <property type="match status" value="1"/>
</dbReference>
<dbReference type="InterPro" id="IPR051177">
    <property type="entry name" value="CIK-Related_Protein"/>
</dbReference>
<feature type="compositionally biased region" description="Basic and acidic residues" evidence="1">
    <location>
        <begin position="657"/>
        <end position="666"/>
    </location>
</feature>
<dbReference type="InterPro" id="IPR011009">
    <property type="entry name" value="Kinase-like_dom_sf"/>
</dbReference>
<dbReference type="PROSITE" id="PS50011">
    <property type="entry name" value="PROTEIN_KINASE_DOM"/>
    <property type="match status" value="1"/>
</dbReference>
<keyword evidence="3" id="KW-0418">Kinase</keyword>
<evidence type="ECO:0000259" key="2">
    <source>
        <dbReference type="PROSITE" id="PS50011"/>
    </source>
</evidence>
<evidence type="ECO:0000313" key="4">
    <source>
        <dbReference type="Proteomes" id="UP000224634"/>
    </source>
</evidence>
<feature type="compositionally biased region" description="Low complexity" evidence="1">
    <location>
        <begin position="632"/>
        <end position="645"/>
    </location>
</feature>
<dbReference type="InterPro" id="IPR000719">
    <property type="entry name" value="Prot_kinase_dom"/>
</dbReference>
<evidence type="ECO:0000313" key="3">
    <source>
        <dbReference type="EMBL" id="PGH12338.1"/>
    </source>
</evidence>
<sequence length="804" mass="87511">MDFLKSAVASAIAKGSSFPYSFGDRVDNNESIWTLHNATKREDSSSCSIFTFDIAANKSRLDLAKNAVRKLRTLRHPGVIRVLETIETDTNIYIVTERVTPLSWPVKRRSLSQETAKWGLYTIASTLKFINEDASSVHGAVRLSSIYTSESGEWRLGGFDILSSMKEDDAVIYTYGSLIPDSARYTPPEIVKGGWEAIKRHPLHAVDSYGYGVLIFEVFNGSYRGNDQAGQTSNIPPSMHQSYKRLMTANPKIRLSIAHFLDQGKRSGGFFQTSLIRLTEDIDSLGLKTDEEREEFLNELDGLSDDFPEDFFKLKVLPELLKSVEFGGGGPKVLNAILKIGTKLSDDEYSSRLIPIIVRLFANPDRAIRVCLLDNLPLMIDRLPQKIVNDKIFPNMITGFTDVAPVVREQTVKAILPIVGKLSDRTINGDLLRHLAKTANDEQPGIRTNTTICLGKIARNLGQSSRSKVLVAAFSRSLRDPFVHARNAGLLALAATIDLFSEDDCATKVLPAICPSLVDKEKLVREQANKTLDLYLQRVRKYGATLADTALPPPTTAADATTNIVAAARTGTGAPNDSSWAGWAISSFTNKVSAAKGDMQPTTITTANGSSQLLTPSPSSAIRSVSAPRAGTSSPLSTSRSTPIRSQPPRPVSQQTYHDDPNKATDDDVYDAWAAIDDDNDEAKEDEDDNYDTFFDAKPSPAPSPAATAVAFDDGGEPDFAGWLAAQQSAKTKKNKLLPKGLSKPSTTTTRSASASSRGVVVSSNSTKKSSTAAKKTTTTTTTTINTKPKDVEDEDDAWGDAWD</sequence>
<dbReference type="InterPro" id="IPR011989">
    <property type="entry name" value="ARM-like"/>
</dbReference>
<dbReference type="Proteomes" id="UP000224634">
    <property type="component" value="Unassembled WGS sequence"/>
</dbReference>
<dbReference type="AlphaFoldDB" id="A0A2B7XUS5"/>
<dbReference type="EMBL" id="PDNA01000119">
    <property type="protein sequence ID" value="PGH12338.1"/>
    <property type="molecule type" value="Genomic_DNA"/>
</dbReference>
<feature type="compositionally biased region" description="Polar residues" evidence="1">
    <location>
        <begin position="600"/>
        <end position="623"/>
    </location>
</feature>
<keyword evidence="4" id="KW-1185">Reference proteome</keyword>
<dbReference type="GO" id="GO:0005524">
    <property type="term" value="F:ATP binding"/>
    <property type="evidence" value="ECO:0007669"/>
    <property type="project" value="InterPro"/>
</dbReference>
<feature type="domain" description="Protein kinase" evidence="2">
    <location>
        <begin position="6"/>
        <end position="271"/>
    </location>
</feature>
<dbReference type="GO" id="GO:0005737">
    <property type="term" value="C:cytoplasm"/>
    <property type="evidence" value="ECO:0007669"/>
    <property type="project" value="TreeGrafter"/>
</dbReference>
<dbReference type="GO" id="GO:0004672">
    <property type="term" value="F:protein kinase activity"/>
    <property type="evidence" value="ECO:0007669"/>
    <property type="project" value="InterPro"/>
</dbReference>
<feature type="compositionally biased region" description="Acidic residues" evidence="1">
    <location>
        <begin position="678"/>
        <end position="691"/>
    </location>
</feature>
<feature type="compositionally biased region" description="Low complexity" evidence="1">
    <location>
        <begin position="746"/>
        <end position="787"/>
    </location>
</feature>
<feature type="compositionally biased region" description="Acidic residues" evidence="1">
    <location>
        <begin position="792"/>
        <end position="804"/>
    </location>
</feature>
<dbReference type="Gene3D" id="1.25.10.10">
    <property type="entry name" value="Leucine-rich Repeat Variant"/>
    <property type="match status" value="1"/>
</dbReference>
<gene>
    <name evidence="3" type="ORF">AJ80_06748</name>
</gene>
<dbReference type="PANTHER" id="PTHR12984">
    <property type="entry name" value="SCY1-RELATED S/T PROTEIN KINASE-LIKE"/>
    <property type="match status" value="1"/>
</dbReference>
<protein>
    <submittedName>
        <fullName evidence="3">SCY1 protein kinase</fullName>
    </submittedName>
</protein>
<proteinExistence type="predicted"/>
<dbReference type="Gene3D" id="1.10.510.10">
    <property type="entry name" value="Transferase(Phosphotransferase) domain 1"/>
    <property type="match status" value="1"/>
</dbReference>
<dbReference type="Pfam" id="PF00069">
    <property type="entry name" value="Pkinase"/>
    <property type="match status" value="1"/>
</dbReference>
<dbReference type="InterPro" id="IPR016024">
    <property type="entry name" value="ARM-type_fold"/>
</dbReference>